<dbReference type="GO" id="GO:0009279">
    <property type="term" value="C:cell outer membrane"/>
    <property type="evidence" value="ECO:0007669"/>
    <property type="project" value="UniProtKB-SubCell"/>
</dbReference>
<evidence type="ECO:0000256" key="2">
    <source>
        <dbReference type="ARBA" id="ARBA00006275"/>
    </source>
</evidence>
<evidence type="ECO:0000313" key="11">
    <source>
        <dbReference type="EMBL" id="MRY57216.1"/>
    </source>
</evidence>
<dbReference type="EMBL" id="JAJCNI010000022">
    <property type="protein sequence ID" value="MCB6519378.1"/>
    <property type="molecule type" value="Genomic_DNA"/>
</dbReference>
<comment type="similarity">
    <text evidence="2">Belongs to the SusD family.</text>
</comment>
<evidence type="ECO:0000313" key="9">
    <source>
        <dbReference type="EMBL" id="MCB6519378.1"/>
    </source>
</evidence>
<dbReference type="EMBL" id="CYXP01000013">
    <property type="protein sequence ID" value="CUN32938.1"/>
    <property type="molecule type" value="Genomic_DNA"/>
</dbReference>
<dbReference type="EMBL" id="WKLT01000003">
    <property type="protein sequence ID" value="MRY57216.1"/>
    <property type="molecule type" value="Genomic_DNA"/>
</dbReference>
<evidence type="ECO:0000256" key="4">
    <source>
        <dbReference type="ARBA" id="ARBA00023136"/>
    </source>
</evidence>
<evidence type="ECO:0000259" key="7">
    <source>
        <dbReference type="Pfam" id="PF14322"/>
    </source>
</evidence>
<dbReference type="AlphaFoldDB" id="A0A174P1W1"/>
<dbReference type="InterPro" id="IPR012944">
    <property type="entry name" value="SusD_RagB_dom"/>
</dbReference>
<name>A0A174P1W1_PARDI</name>
<reference evidence="9" key="3">
    <citation type="submission" date="2021-10" db="EMBL/GenBank/DDBJ databases">
        <title>Collection of gut derived symbiotic bacterial strains cultured from healthy donors.</title>
        <authorList>
            <person name="Lin H."/>
            <person name="Littmann E."/>
            <person name="Kohout C."/>
            <person name="Pamer E.G."/>
        </authorList>
    </citation>
    <scope>NUCLEOTIDE SEQUENCE</scope>
    <source>
        <strain evidence="9">DFI.2.94</strain>
    </source>
</reference>
<evidence type="ECO:0000313" key="13">
    <source>
        <dbReference type="Proteomes" id="UP000463337"/>
    </source>
</evidence>
<evidence type="ECO:0000259" key="6">
    <source>
        <dbReference type="Pfam" id="PF07980"/>
    </source>
</evidence>
<feature type="domain" description="RagB/SusD" evidence="6">
    <location>
        <begin position="264"/>
        <end position="589"/>
    </location>
</feature>
<reference evidence="10" key="4">
    <citation type="submission" date="2023-01" db="EMBL/GenBank/DDBJ databases">
        <title>Human gut microbiome strain richness.</title>
        <authorList>
            <person name="Chen-Liaw A."/>
        </authorList>
    </citation>
    <scope>NUCLEOTIDE SEQUENCE</scope>
    <source>
        <strain evidence="10">D35st1_E5_D35t1_190705</strain>
    </source>
</reference>
<dbReference type="EMBL" id="JAQMPX010000110">
    <property type="protein sequence ID" value="MDB9139826.1"/>
    <property type="molecule type" value="Genomic_DNA"/>
</dbReference>
<evidence type="ECO:0000256" key="3">
    <source>
        <dbReference type="ARBA" id="ARBA00022729"/>
    </source>
</evidence>
<dbReference type="Proteomes" id="UP001211522">
    <property type="component" value="Unassembled WGS sequence"/>
</dbReference>
<keyword evidence="3" id="KW-0732">Signal</keyword>
<protein>
    <submittedName>
        <fullName evidence="8 11">SusD family</fullName>
    </submittedName>
</protein>
<feature type="domain" description="SusD-like N-terminal" evidence="7">
    <location>
        <begin position="94"/>
        <end position="187"/>
    </location>
</feature>
<dbReference type="RefSeq" id="WP_005865951.1">
    <property type="nucleotide sequence ID" value="NZ_AP019729.1"/>
</dbReference>
<dbReference type="Pfam" id="PF14322">
    <property type="entry name" value="SusD-like_3"/>
    <property type="match status" value="1"/>
</dbReference>
<comment type="subcellular location">
    <subcellularLocation>
        <location evidence="1">Cell outer membrane</location>
    </subcellularLocation>
</comment>
<dbReference type="Gene3D" id="1.25.40.390">
    <property type="match status" value="1"/>
</dbReference>
<evidence type="ECO:0000313" key="12">
    <source>
        <dbReference type="Proteomes" id="UP000095591"/>
    </source>
</evidence>
<dbReference type="Pfam" id="PF07980">
    <property type="entry name" value="SusD_RagB"/>
    <property type="match status" value="1"/>
</dbReference>
<dbReference type="InterPro" id="IPR033985">
    <property type="entry name" value="SusD-like_N"/>
</dbReference>
<keyword evidence="5" id="KW-0998">Cell outer membrane</keyword>
<keyword evidence="4" id="KW-0472">Membrane</keyword>
<evidence type="ECO:0000313" key="8">
    <source>
        <dbReference type="EMBL" id="CUN32938.1"/>
    </source>
</evidence>
<sequence length="599" mass="68948">MKMIQFKYAIISTAFLLGGMTTGCDTLDIDNLETYDESMVWGDLNLAQAYVNNLYEECFEGWSVSADQNSDQVTGIPWYLGTITETGDSYKKWDYTKIRHINEAIFKLESSVIEDKDAVDFMLGQAYFMRAYMYYWMVLHHGGVPYLKVPQDKDKDDLYVKRNSTPECFQFMIEDLDHAISLLPAKIAGSSSDYGRIDQCFAKSWKAKTLLLKASPQFNPKRMYDNAYWKEAYVAAKEAYDFCVQNGIALTENPADIWLQEKGPEVIFPVIYSNPNRVATWEYGTRPASVSRDKPYHNPTWEFVKDFPMLDGKRYDDPTGKYYVGDEQALLKAFWKNRDPRFNRACLYNGREWPVAGRPADNRMYNALGVSNADDQYGVNPNAGVNAANNDIFSGMYNYKVSDLSLTQDKVMTFDIDYILMRFAEVMFIYAEAANENGHSDVAIDLLKQIRKRAGIEAGADGLYGLKVGSREEIRQAILDERHIELCYEGHRFWDLRRTRNMMMLAGWTKHGIEAIAVNPDGSDMDLNIARDRIAKNELTTGDFRYVIHQVPYTEAAERQFVIEESFYFFPIKKTYLDENPNLEQNNNWGGTFNPTMEQ</sequence>
<dbReference type="Proteomes" id="UP000095591">
    <property type="component" value="Unassembled WGS sequence"/>
</dbReference>
<dbReference type="Proteomes" id="UP001198806">
    <property type="component" value="Unassembled WGS sequence"/>
</dbReference>
<evidence type="ECO:0000256" key="5">
    <source>
        <dbReference type="ARBA" id="ARBA00023237"/>
    </source>
</evidence>
<proteinExistence type="inferred from homology"/>
<organism evidence="11 13">
    <name type="scientific">Parabacteroides distasonis</name>
    <dbReference type="NCBI Taxonomy" id="823"/>
    <lineage>
        <taxon>Bacteria</taxon>
        <taxon>Pseudomonadati</taxon>
        <taxon>Bacteroidota</taxon>
        <taxon>Bacteroidia</taxon>
        <taxon>Bacteroidales</taxon>
        <taxon>Tannerellaceae</taxon>
        <taxon>Parabacteroides</taxon>
    </lineage>
</organism>
<dbReference type="Proteomes" id="UP000463337">
    <property type="component" value="Unassembled WGS sequence"/>
</dbReference>
<evidence type="ECO:0000256" key="1">
    <source>
        <dbReference type="ARBA" id="ARBA00004442"/>
    </source>
</evidence>
<dbReference type="GeneID" id="93524440"/>
<reference evidence="8 12" key="1">
    <citation type="submission" date="2015-09" db="EMBL/GenBank/DDBJ databases">
        <authorList>
            <consortium name="Pathogen Informatics"/>
        </authorList>
    </citation>
    <scope>NUCLEOTIDE SEQUENCE [LARGE SCALE GENOMIC DNA]</scope>
    <source>
        <strain evidence="8 12">2789STDY5608872</strain>
    </source>
</reference>
<dbReference type="PROSITE" id="PS51257">
    <property type="entry name" value="PROKAR_LIPOPROTEIN"/>
    <property type="match status" value="1"/>
</dbReference>
<evidence type="ECO:0000313" key="10">
    <source>
        <dbReference type="EMBL" id="MDB9139826.1"/>
    </source>
</evidence>
<dbReference type="InterPro" id="IPR011990">
    <property type="entry name" value="TPR-like_helical_dom_sf"/>
</dbReference>
<dbReference type="SUPFAM" id="SSF48452">
    <property type="entry name" value="TPR-like"/>
    <property type="match status" value="1"/>
</dbReference>
<accession>A0A174P1W1</accession>
<reference evidence="11 13" key="2">
    <citation type="journal article" date="2019" name="Nat. Med.">
        <title>A library of human gut bacterial isolates paired with longitudinal multiomics data enables mechanistic microbiome research.</title>
        <authorList>
            <person name="Poyet M."/>
            <person name="Groussin M."/>
            <person name="Gibbons S.M."/>
            <person name="Avila-Pacheco J."/>
            <person name="Jiang X."/>
            <person name="Kearney S.M."/>
            <person name="Perrotta A.R."/>
            <person name="Berdy B."/>
            <person name="Zhao S."/>
            <person name="Lieberman T.D."/>
            <person name="Swanson P.K."/>
            <person name="Smith M."/>
            <person name="Roesemann S."/>
            <person name="Alexander J.E."/>
            <person name="Rich S.A."/>
            <person name="Livny J."/>
            <person name="Vlamakis H."/>
            <person name="Clish C."/>
            <person name="Bullock K."/>
            <person name="Deik A."/>
            <person name="Scott J."/>
            <person name="Pierce K.A."/>
            <person name="Xavier R.J."/>
            <person name="Alm E.J."/>
        </authorList>
    </citation>
    <scope>NUCLEOTIDE SEQUENCE [LARGE SCALE GENOMIC DNA]</scope>
    <source>
        <strain evidence="11 13">BIOML-A41</strain>
    </source>
</reference>
<gene>
    <name evidence="8" type="ORF">ERS852429_04197</name>
    <name evidence="11" type="ORF">GKD59_04670</name>
    <name evidence="9" type="ORF">LI194_16435</name>
    <name evidence="10" type="ORF">PN612_15140</name>
</gene>